<evidence type="ECO:0000256" key="5">
    <source>
        <dbReference type="ARBA" id="ARBA00022837"/>
    </source>
</evidence>
<keyword evidence="10" id="KW-1185">Reference proteome</keyword>
<feature type="transmembrane region" description="Helical" evidence="6">
    <location>
        <begin position="210"/>
        <end position="228"/>
    </location>
</feature>
<evidence type="ECO:0000259" key="8">
    <source>
        <dbReference type="Pfam" id="PF00884"/>
    </source>
</evidence>
<dbReference type="GO" id="GO:0004065">
    <property type="term" value="F:arylsulfatase activity"/>
    <property type="evidence" value="ECO:0007669"/>
    <property type="project" value="TreeGrafter"/>
</dbReference>
<dbReference type="InterPro" id="IPR050738">
    <property type="entry name" value="Sulfatase"/>
</dbReference>
<dbReference type="EMBL" id="CAJPVJ010001233">
    <property type="protein sequence ID" value="CAG2164344.1"/>
    <property type="molecule type" value="Genomic_DNA"/>
</dbReference>
<dbReference type="Proteomes" id="UP000728032">
    <property type="component" value="Unassembled WGS sequence"/>
</dbReference>
<feature type="non-terminal residue" evidence="9">
    <location>
        <position position="1"/>
    </location>
</feature>
<organism evidence="9">
    <name type="scientific">Oppiella nova</name>
    <dbReference type="NCBI Taxonomy" id="334625"/>
    <lineage>
        <taxon>Eukaryota</taxon>
        <taxon>Metazoa</taxon>
        <taxon>Ecdysozoa</taxon>
        <taxon>Arthropoda</taxon>
        <taxon>Chelicerata</taxon>
        <taxon>Arachnida</taxon>
        <taxon>Acari</taxon>
        <taxon>Acariformes</taxon>
        <taxon>Sarcoptiformes</taxon>
        <taxon>Oribatida</taxon>
        <taxon>Brachypylina</taxon>
        <taxon>Oppioidea</taxon>
        <taxon>Oppiidae</taxon>
        <taxon>Oppiella</taxon>
    </lineage>
</organism>
<dbReference type="Pfam" id="PF00884">
    <property type="entry name" value="Sulfatase"/>
    <property type="match status" value="1"/>
</dbReference>
<proteinExistence type="inferred from homology"/>
<dbReference type="PANTHER" id="PTHR42693">
    <property type="entry name" value="ARYLSULFATASE FAMILY MEMBER"/>
    <property type="match status" value="1"/>
</dbReference>
<accession>A0A7R9LJT5</accession>
<feature type="transmembrane region" description="Helical" evidence="6">
    <location>
        <begin position="184"/>
        <end position="203"/>
    </location>
</feature>
<keyword evidence="6" id="KW-0472">Membrane</keyword>
<dbReference type="Gene3D" id="3.30.1120.10">
    <property type="match status" value="1"/>
</dbReference>
<keyword evidence="5" id="KW-0106">Calcium</keyword>
<dbReference type="Pfam" id="PF14707">
    <property type="entry name" value="Sulfatase_C"/>
    <property type="match status" value="1"/>
</dbReference>
<reference evidence="9" key="1">
    <citation type="submission" date="2020-11" db="EMBL/GenBank/DDBJ databases">
        <authorList>
            <person name="Tran Van P."/>
        </authorList>
    </citation>
    <scope>NUCLEOTIDE SEQUENCE</scope>
</reference>
<feature type="signal peptide" evidence="7">
    <location>
        <begin position="1"/>
        <end position="18"/>
    </location>
</feature>
<dbReference type="InterPro" id="IPR017850">
    <property type="entry name" value="Alkaline_phosphatase_core_sf"/>
</dbReference>
<keyword evidence="6" id="KW-0812">Transmembrane</keyword>
<evidence type="ECO:0000313" key="10">
    <source>
        <dbReference type="Proteomes" id="UP000728032"/>
    </source>
</evidence>
<dbReference type="InterPro" id="IPR000917">
    <property type="entry name" value="Sulfatase_N"/>
</dbReference>
<dbReference type="SUPFAM" id="SSF53649">
    <property type="entry name" value="Alkaline phosphatase-like"/>
    <property type="match status" value="1"/>
</dbReference>
<evidence type="ECO:0000256" key="3">
    <source>
        <dbReference type="ARBA" id="ARBA00022723"/>
    </source>
</evidence>
<keyword evidence="6" id="KW-1133">Transmembrane helix</keyword>
<sequence>PQKVLVLFLVLNAGFSDCETKAESKPNFVVLIADDLGIGDVSAFGNTSLLTPNIDRIASEGALLTHHLAAASVCTPSRSAFLTGRYPVRTGMASAARNRVFLFVAAAGGLPSNETTFAKTLRAHNYGTALIGKWHLGNDCQVKGDACHHPLSHGFDYFYGIPLTNLKDFGNDGESVVKSYFPNFMSYLTTFATIGLSLVIITFTKKYHKLSYLTFFLFCALPLSAIVFQQSIKLMNSVLMRGTQVIEQPVQLEGITDRLVNEAKGFIDSQTAQNKPFLLVLNFIKVHSAHFPNKQFKGKSGIGKYGDCVLEMDYGIGKVLDFLSDNNLKDNTFVYFSSDNGGHLEEVGADGIAEGGSNGIYKGGKGHGAMEGGIRVPTAVMWPNRIPAQSVISVPTSQMDIFSTIHDILRIGPPKDRIIDGKSILPLLLKPKSTPSPHQFLYHYCGTYLHGVRYVEDADNVWKLYFYKPKYKPGGEYKCQFMCMCFEGHVVHYDPPLLYDIVRDPEENLPIDIASDLKYQQIVDKIAKAVDEHKRSVVSVPSQFTFTNTIWRPWLQPCCQYPTCQCTESKQI</sequence>
<dbReference type="GO" id="GO:0046872">
    <property type="term" value="F:metal ion binding"/>
    <property type="evidence" value="ECO:0007669"/>
    <property type="project" value="UniProtKB-KW"/>
</dbReference>
<comment type="similarity">
    <text evidence="2">Belongs to the sulfatase family.</text>
</comment>
<comment type="cofactor">
    <cofactor evidence="1">
        <name>Ca(2+)</name>
        <dbReference type="ChEBI" id="CHEBI:29108"/>
    </cofactor>
</comment>
<protein>
    <recommendedName>
        <fullName evidence="8">Sulfatase N-terminal domain-containing protein</fullName>
    </recommendedName>
</protein>
<dbReference type="Gene3D" id="1.10.287.550">
    <property type="entry name" value="Helix hairpin bin"/>
    <property type="match status" value="1"/>
</dbReference>
<keyword evidence="7" id="KW-0732">Signal</keyword>
<evidence type="ECO:0000256" key="7">
    <source>
        <dbReference type="SAM" id="SignalP"/>
    </source>
</evidence>
<dbReference type="PROSITE" id="PS00523">
    <property type="entry name" value="SULFATASE_1"/>
    <property type="match status" value="1"/>
</dbReference>
<evidence type="ECO:0000256" key="6">
    <source>
        <dbReference type="SAM" id="Phobius"/>
    </source>
</evidence>
<name>A0A7R9LJT5_9ACAR</name>
<dbReference type="InterPro" id="IPR024607">
    <property type="entry name" value="Sulfatase_CS"/>
</dbReference>
<feature type="chain" id="PRO_5035592204" description="Sulfatase N-terminal domain-containing protein" evidence="7">
    <location>
        <begin position="19"/>
        <end position="572"/>
    </location>
</feature>
<feature type="domain" description="Sulfatase N-terminal" evidence="8">
    <location>
        <begin position="26"/>
        <end position="409"/>
    </location>
</feature>
<evidence type="ECO:0000256" key="2">
    <source>
        <dbReference type="ARBA" id="ARBA00008779"/>
    </source>
</evidence>
<keyword evidence="3" id="KW-0479">Metal-binding</keyword>
<dbReference type="AlphaFoldDB" id="A0A7R9LJT5"/>
<evidence type="ECO:0000313" key="9">
    <source>
        <dbReference type="EMBL" id="CAD7643001.1"/>
    </source>
</evidence>
<evidence type="ECO:0000256" key="1">
    <source>
        <dbReference type="ARBA" id="ARBA00001913"/>
    </source>
</evidence>
<keyword evidence="4" id="KW-0378">Hydrolase</keyword>
<dbReference type="OrthoDB" id="103349at2759"/>
<evidence type="ECO:0000256" key="4">
    <source>
        <dbReference type="ARBA" id="ARBA00022801"/>
    </source>
</evidence>
<gene>
    <name evidence="9" type="ORF">ONB1V03_LOCUS3900</name>
</gene>
<dbReference type="EMBL" id="OC916058">
    <property type="protein sequence ID" value="CAD7643001.1"/>
    <property type="molecule type" value="Genomic_DNA"/>
</dbReference>
<dbReference type="Gene3D" id="3.40.720.10">
    <property type="entry name" value="Alkaline Phosphatase, subunit A"/>
    <property type="match status" value="1"/>
</dbReference>
<dbReference type="PANTHER" id="PTHR42693:SF49">
    <property type="entry name" value="SULFATASE N-TERMINAL DOMAIN-CONTAINING PROTEIN"/>
    <property type="match status" value="1"/>
</dbReference>